<evidence type="ECO:0000256" key="1">
    <source>
        <dbReference type="SAM" id="MobiDB-lite"/>
    </source>
</evidence>
<proteinExistence type="predicted"/>
<dbReference type="EMBL" id="JAGDFM010000141">
    <property type="protein sequence ID" value="KAG7384678.1"/>
    <property type="molecule type" value="Genomic_DNA"/>
</dbReference>
<protein>
    <submittedName>
        <fullName evidence="2">Uncharacterized protein</fullName>
    </submittedName>
</protein>
<dbReference type="AlphaFoldDB" id="A0A8T1VWQ9"/>
<gene>
    <name evidence="2" type="ORF">PHYPSEUDO_002371</name>
</gene>
<feature type="region of interest" description="Disordered" evidence="1">
    <location>
        <begin position="56"/>
        <end position="75"/>
    </location>
</feature>
<feature type="compositionally biased region" description="Acidic residues" evidence="1">
    <location>
        <begin position="64"/>
        <end position="75"/>
    </location>
</feature>
<dbReference type="Proteomes" id="UP000694044">
    <property type="component" value="Unassembled WGS sequence"/>
</dbReference>
<comment type="caution">
    <text evidence="2">The sequence shown here is derived from an EMBL/GenBank/DDBJ whole genome shotgun (WGS) entry which is preliminary data.</text>
</comment>
<accession>A0A8T1VWQ9</accession>
<evidence type="ECO:0000313" key="3">
    <source>
        <dbReference type="Proteomes" id="UP000694044"/>
    </source>
</evidence>
<name>A0A8T1VWQ9_9STRA</name>
<keyword evidence="3" id="KW-1185">Reference proteome</keyword>
<feature type="compositionally biased region" description="Polar residues" evidence="1">
    <location>
        <begin position="125"/>
        <end position="138"/>
    </location>
</feature>
<evidence type="ECO:0000313" key="2">
    <source>
        <dbReference type="EMBL" id="KAG7384678.1"/>
    </source>
</evidence>
<organism evidence="2 3">
    <name type="scientific">Phytophthora pseudosyringae</name>
    <dbReference type="NCBI Taxonomy" id="221518"/>
    <lineage>
        <taxon>Eukaryota</taxon>
        <taxon>Sar</taxon>
        <taxon>Stramenopiles</taxon>
        <taxon>Oomycota</taxon>
        <taxon>Peronosporomycetes</taxon>
        <taxon>Peronosporales</taxon>
        <taxon>Peronosporaceae</taxon>
        <taxon>Phytophthora</taxon>
    </lineage>
</organism>
<feature type="region of interest" description="Disordered" evidence="1">
    <location>
        <begin position="116"/>
        <end position="138"/>
    </location>
</feature>
<sequence>MAVHNDKKCRRCSCRNVACQRRKADQRRQAKCLIPHAQKQLLLILGARALRRRQHLSARKEPPLEMDEELGPDEVAVDGEDLQVMRDSVDKMQRQFSRGLRDIQEIRALVEQAAAQRELERREMNTPTASTGARNATA</sequence>
<dbReference type="OrthoDB" id="128659at2759"/>
<reference evidence="2" key="1">
    <citation type="submission" date="2021-02" db="EMBL/GenBank/DDBJ databases">
        <authorList>
            <person name="Palmer J.M."/>
        </authorList>
    </citation>
    <scope>NUCLEOTIDE SEQUENCE</scope>
    <source>
        <strain evidence="2">SCRP734</strain>
    </source>
</reference>